<evidence type="ECO:0000313" key="1">
    <source>
        <dbReference type="EMBL" id="KKL47316.1"/>
    </source>
</evidence>
<protein>
    <submittedName>
        <fullName evidence="1">Uncharacterized protein</fullName>
    </submittedName>
</protein>
<organism evidence="1">
    <name type="scientific">marine sediment metagenome</name>
    <dbReference type="NCBI Taxonomy" id="412755"/>
    <lineage>
        <taxon>unclassified sequences</taxon>
        <taxon>metagenomes</taxon>
        <taxon>ecological metagenomes</taxon>
    </lineage>
</organism>
<reference evidence="1" key="1">
    <citation type="journal article" date="2015" name="Nature">
        <title>Complex archaea that bridge the gap between prokaryotes and eukaryotes.</title>
        <authorList>
            <person name="Spang A."/>
            <person name="Saw J.H."/>
            <person name="Jorgensen S.L."/>
            <person name="Zaremba-Niedzwiedzka K."/>
            <person name="Martijn J."/>
            <person name="Lind A.E."/>
            <person name="van Eijk R."/>
            <person name="Schleper C."/>
            <person name="Guy L."/>
            <person name="Ettema T.J."/>
        </authorList>
    </citation>
    <scope>NUCLEOTIDE SEQUENCE</scope>
</reference>
<dbReference type="EMBL" id="LAZR01033711">
    <property type="protein sequence ID" value="KKL47316.1"/>
    <property type="molecule type" value="Genomic_DNA"/>
</dbReference>
<dbReference type="AlphaFoldDB" id="A0A0F9D0S0"/>
<proteinExistence type="predicted"/>
<sequence>MNRKEMIPLRRKILVLLGFKVEMGMFDWVLRSPQGKNLRQGDTRRYKNEDEFWDGVSESTDLADLADLNLLARVEAIIIMGRGIYSRSLNGREVDDEDHKGLFSLDYFSPEGKWLASGYGACRREAWVRAIIALAERLRE</sequence>
<comment type="caution">
    <text evidence="1">The sequence shown here is derived from an EMBL/GenBank/DDBJ whole genome shotgun (WGS) entry which is preliminary data.</text>
</comment>
<accession>A0A0F9D0S0</accession>
<name>A0A0F9D0S0_9ZZZZ</name>
<gene>
    <name evidence="1" type="ORF">LCGC14_2336760</name>
</gene>